<keyword evidence="5 10" id="KW-0813">Transport</keyword>
<evidence type="ECO:0000313" key="12">
    <source>
        <dbReference type="Proteomes" id="UP000003009"/>
    </source>
</evidence>
<dbReference type="PANTHER" id="PTHR35869">
    <property type="entry name" value="OUTER-MEMBRANE LIPOPROTEIN CARRIER PROTEIN"/>
    <property type="match status" value="1"/>
</dbReference>
<evidence type="ECO:0000256" key="1">
    <source>
        <dbReference type="ARBA" id="ARBA00004418"/>
    </source>
</evidence>
<gene>
    <name evidence="10 11" type="primary">lolA</name>
    <name evidence="11" type="ORF">GCWU000324_01817</name>
</gene>
<evidence type="ECO:0000256" key="10">
    <source>
        <dbReference type="HAMAP-Rule" id="MF_00240"/>
    </source>
</evidence>
<dbReference type="Pfam" id="PF03548">
    <property type="entry name" value="LolA"/>
    <property type="match status" value="1"/>
</dbReference>
<reference evidence="11" key="1">
    <citation type="submission" date="2009-04" db="EMBL/GenBank/DDBJ databases">
        <authorList>
            <person name="Weinstock G."/>
            <person name="Sodergren E."/>
            <person name="Clifton S."/>
            <person name="Fulton L."/>
            <person name="Fulton B."/>
            <person name="Courtney L."/>
            <person name="Fronick C."/>
            <person name="Harrison M."/>
            <person name="Strong C."/>
            <person name="Farmer C."/>
            <person name="Delahaunty K."/>
            <person name="Markovic C."/>
            <person name="Hall O."/>
            <person name="Minx P."/>
            <person name="Tomlinson C."/>
            <person name="Mitreva M."/>
            <person name="Nelson J."/>
            <person name="Hou S."/>
            <person name="Wollam A."/>
            <person name="Pepin K.H."/>
            <person name="Johnson M."/>
            <person name="Bhonagiri V."/>
            <person name="Nash W.E."/>
            <person name="Warren W."/>
            <person name="Chinwalla A."/>
            <person name="Mardis E.R."/>
            <person name="Wilson R.K."/>
        </authorList>
    </citation>
    <scope>NUCLEOTIDE SEQUENCE [LARGE SCALE GENOMIC DNA]</scope>
    <source>
        <strain evidence="11">ATCC 51147</strain>
    </source>
</reference>
<comment type="similarity">
    <text evidence="2 10">Belongs to the LolA family.</text>
</comment>
<evidence type="ECO:0000256" key="6">
    <source>
        <dbReference type="ARBA" id="ARBA00022729"/>
    </source>
</evidence>
<keyword evidence="7 10" id="KW-0574">Periplasm</keyword>
<sequence length="205" mass="22257" precursor="true">MMKTWKTLFAAALFTAFAAQAQAGAIDALKKFNDDADGISGSFTQTVRSKKKTQISSGSFKILRPGLFRWEYTKPYQQTIVGDGKTIWLYDIELKQVTKSDQNQAIGDSPAAILSNKTALDASYSLKEDGSKNGVDYVLATPKKNNAGYQFIRIGFKGDTLAAMELKDSFGNQTSISFGGVNTNAHLSRGAFTFTPPKGVDVLSQ</sequence>
<keyword evidence="11" id="KW-0449">Lipoprotein</keyword>
<proteinExistence type="inferred from homology"/>
<dbReference type="InterPro" id="IPR018323">
    <property type="entry name" value="OM_lipoprot_carrier_LolA_Pbac"/>
</dbReference>
<dbReference type="AlphaFoldDB" id="C4GIE7"/>
<evidence type="ECO:0000256" key="4">
    <source>
        <dbReference type="ARBA" id="ARBA00014035"/>
    </source>
</evidence>
<evidence type="ECO:0000256" key="2">
    <source>
        <dbReference type="ARBA" id="ARBA00007615"/>
    </source>
</evidence>
<evidence type="ECO:0000256" key="8">
    <source>
        <dbReference type="ARBA" id="ARBA00022927"/>
    </source>
</evidence>
<dbReference type="GO" id="GO:0044874">
    <property type="term" value="P:lipoprotein localization to outer membrane"/>
    <property type="evidence" value="ECO:0007669"/>
    <property type="project" value="UniProtKB-UniRule"/>
</dbReference>
<evidence type="ECO:0000256" key="3">
    <source>
        <dbReference type="ARBA" id="ARBA00011245"/>
    </source>
</evidence>
<dbReference type="EMBL" id="ACJW02000003">
    <property type="protein sequence ID" value="EEP67569.1"/>
    <property type="molecule type" value="Genomic_DNA"/>
</dbReference>
<dbReference type="InterPro" id="IPR029046">
    <property type="entry name" value="LolA/LolB/LppX"/>
</dbReference>
<comment type="subunit">
    <text evidence="3 10">Monomer.</text>
</comment>
<evidence type="ECO:0000313" key="11">
    <source>
        <dbReference type="EMBL" id="EEP67569.1"/>
    </source>
</evidence>
<accession>C4GIE7</accession>
<keyword evidence="9 10" id="KW-0143">Chaperone</keyword>
<comment type="caution">
    <text evidence="11">The sequence shown here is derived from an EMBL/GenBank/DDBJ whole genome shotgun (WGS) entry which is preliminary data.</text>
</comment>
<dbReference type="InterPro" id="IPR004564">
    <property type="entry name" value="OM_lipoprot_carrier_LolA-like"/>
</dbReference>
<keyword evidence="8 10" id="KW-0653">Protein transport</keyword>
<dbReference type="SUPFAM" id="SSF89392">
    <property type="entry name" value="Prokaryotic lipoproteins and lipoprotein localization factors"/>
    <property type="match status" value="1"/>
</dbReference>
<dbReference type="Proteomes" id="UP000003009">
    <property type="component" value="Unassembled WGS sequence"/>
</dbReference>
<dbReference type="STRING" id="629741.GCWU000324_01817"/>
<evidence type="ECO:0000256" key="9">
    <source>
        <dbReference type="ARBA" id="ARBA00023186"/>
    </source>
</evidence>
<dbReference type="Gene3D" id="2.50.20.10">
    <property type="entry name" value="Lipoprotein localisation LolA/LolB/LppX"/>
    <property type="match status" value="1"/>
</dbReference>
<comment type="subcellular location">
    <subcellularLocation>
        <location evidence="1 10">Periplasm</location>
    </subcellularLocation>
</comment>
<dbReference type="GO" id="GO:0042953">
    <property type="term" value="P:lipoprotein transport"/>
    <property type="evidence" value="ECO:0007669"/>
    <property type="project" value="InterPro"/>
</dbReference>
<keyword evidence="6 10" id="KW-0732">Signal</keyword>
<keyword evidence="12" id="KW-1185">Reference proteome</keyword>
<comment type="function">
    <text evidence="10">Participates in the translocation of lipoproteins from the inner membrane to the outer membrane. Only forms a complex with a lipoprotein if the residue after the N-terminal Cys is not an aspartate (The Asp acts as a targeting signal to indicate that the lipoprotein should stay in the inner membrane).</text>
</comment>
<evidence type="ECO:0000256" key="7">
    <source>
        <dbReference type="ARBA" id="ARBA00022764"/>
    </source>
</evidence>
<dbReference type="CDD" id="cd16325">
    <property type="entry name" value="LolA"/>
    <property type="match status" value="1"/>
</dbReference>
<protein>
    <recommendedName>
        <fullName evidence="4 10">Outer-membrane lipoprotein carrier protein</fullName>
    </recommendedName>
</protein>
<feature type="chain" id="PRO_5009008405" description="Outer-membrane lipoprotein carrier protein" evidence="10">
    <location>
        <begin position="22"/>
        <end position="205"/>
    </location>
</feature>
<dbReference type="GO" id="GO:0042597">
    <property type="term" value="C:periplasmic space"/>
    <property type="evidence" value="ECO:0007669"/>
    <property type="project" value="UniProtKB-SubCell"/>
</dbReference>
<organism evidence="11 12">
    <name type="scientific">Kingella oralis ATCC 51147</name>
    <dbReference type="NCBI Taxonomy" id="629741"/>
    <lineage>
        <taxon>Bacteria</taxon>
        <taxon>Pseudomonadati</taxon>
        <taxon>Pseudomonadota</taxon>
        <taxon>Betaproteobacteria</taxon>
        <taxon>Neisseriales</taxon>
        <taxon>Neisseriaceae</taxon>
        <taxon>Kingella</taxon>
    </lineage>
</organism>
<dbReference type="HAMAP" id="MF_00240">
    <property type="entry name" value="LolA"/>
    <property type="match status" value="1"/>
</dbReference>
<dbReference type="PANTHER" id="PTHR35869:SF1">
    <property type="entry name" value="OUTER-MEMBRANE LIPOPROTEIN CARRIER PROTEIN"/>
    <property type="match status" value="1"/>
</dbReference>
<dbReference type="HOGENOM" id="CLU_087560_0_0_4"/>
<evidence type="ECO:0000256" key="5">
    <source>
        <dbReference type="ARBA" id="ARBA00022448"/>
    </source>
</evidence>
<name>C4GIE7_9NEIS</name>
<feature type="signal peptide" evidence="10">
    <location>
        <begin position="1"/>
        <end position="21"/>
    </location>
</feature>
<dbReference type="NCBIfam" id="TIGR00547">
    <property type="entry name" value="lolA"/>
    <property type="match status" value="1"/>
</dbReference>